<protein>
    <submittedName>
        <fullName evidence="6">MBL fold metallo-hydrolase</fullName>
    </submittedName>
</protein>
<keyword evidence="2" id="KW-0479">Metal-binding</keyword>
<reference evidence="6 7" key="1">
    <citation type="submission" date="2022-06" db="EMBL/GenBank/DDBJ databases">
        <title>Halogeometricum sp. a new haloarchaeum isolate from saline soil.</title>
        <authorList>
            <person name="Strakova D."/>
            <person name="Galisteo C."/>
            <person name="Sanchez-Porro C."/>
            <person name="Ventosa A."/>
        </authorList>
    </citation>
    <scope>NUCLEOTIDE SEQUENCE [LARGE SCALE GENOMIC DNA]</scope>
    <source>
        <strain evidence="6 7">S1BR25-6</strain>
    </source>
</reference>
<sequence length="208" mass="23129">MEIFAVTEGAEQFTCNAYLVVGDRTVLVDAGAMPGVEDVVAEHTEEVDAVVLTHQHTDHVAELDAVLDRFDADLYAYAEHPRRDGALEDGDEVTMGEETFEVVYTPGHASDHVSFVSETRLFSGDVVVYNDGAFDDGSFGRTDMSGQSRERLVQSLDTLLERTPESVEELYAGHGDVFRNEPDGDSVREVIQRALMRAERREPKYPEE</sequence>
<proteinExistence type="predicted"/>
<keyword evidence="3" id="KW-0378">Hydrolase</keyword>
<keyword evidence="7" id="KW-1185">Reference proteome</keyword>
<gene>
    <name evidence="6" type="ORF">NDI76_02940</name>
</gene>
<feature type="domain" description="Metallo-beta-lactamase" evidence="5">
    <location>
        <begin position="14"/>
        <end position="174"/>
    </location>
</feature>
<dbReference type="InterPro" id="IPR051453">
    <property type="entry name" value="MBL_Glyoxalase_II"/>
</dbReference>
<dbReference type="PANTHER" id="PTHR46233">
    <property type="entry name" value="HYDROXYACYLGLUTATHIONE HYDROLASE GLOC"/>
    <property type="match status" value="1"/>
</dbReference>
<evidence type="ECO:0000256" key="1">
    <source>
        <dbReference type="ARBA" id="ARBA00001947"/>
    </source>
</evidence>
<evidence type="ECO:0000259" key="5">
    <source>
        <dbReference type="SMART" id="SM00849"/>
    </source>
</evidence>
<evidence type="ECO:0000256" key="4">
    <source>
        <dbReference type="ARBA" id="ARBA00022833"/>
    </source>
</evidence>
<dbReference type="SUPFAM" id="SSF56281">
    <property type="entry name" value="Metallo-hydrolase/oxidoreductase"/>
    <property type="match status" value="1"/>
</dbReference>
<accession>A0ABU2GB26</accession>
<dbReference type="Pfam" id="PF00753">
    <property type="entry name" value="Lactamase_B"/>
    <property type="match status" value="1"/>
</dbReference>
<dbReference type="InterPro" id="IPR001279">
    <property type="entry name" value="Metallo-B-lactamas"/>
</dbReference>
<dbReference type="CDD" id="cd06262">
    <property type="entry name" value="metallo-hydrolase-like_MBL-fold"/>
    <property type="match status" value="1"/>
</dbReference>
<dbReference type="RefSeq" id="WP_310922525.1">
    <property type="nucleotide sequence ID" value="NZ_JAMQOP010000001.1"/>
</dbReference>
<dbReference type="Gene3D" id="3.60.15.10">
    <property type="entry name" value="Ribonuclease Z/Hydroxyacylglutathione hydrolase-like"/>
    <property type="match status" value="2"/>
</dbReference>
<comment type="caution">
    <text evidence="6">The sequence shown here is derived from an EMBL/GenBank/DDBJ whole genome shotgun (WGS) entry which is preliminary data.</text>
</comment>
<evidence type="ECO:0000313" key="7">
    <source>
        <dbReference type="Proteomes" id="UP001257060"/>
    </source>
</evidence>
<dbReference type="EMBL" id="JAMQOP010000001">
    <property type="protein sequence ID" value="MDS0297696.1"/>
    <property type="molecule type" value="Genomic_DNA"/>
</dbReference>
<comment type="cofactor">
    <cofactor evidence="1">
        <name>Zn(2+)</name>
        <dbReference type="ChEBI" id="CHEBI:29105"/>
    </cofactor>
</comment>
<keyword evidence="4" id="KW-0862">Zinc</keyword>
<dbReference type="Proteomes" id="UP001257060">
    <property type="component" value="Unassembled WGS sequence"/>
</dbReference>
<name>A0ABU2GB26_9EURY</name>
<evidence type="ECO:0000313" key="6">
    <source>
        <dbReference type="EMBL" id="MDS0297696.1"/>
    </source>
</evidence>
<dbReference type="SMART" id="SM00849">
    <property type="entry name" value="Lactamase_B"/>
    <property type="match status" value="1"/>
</dbReference>
<dbReference type="InterPro" id="IPR036866">
    <property type="entry name" value="RibonucZ/Hydroxyglut_hydro"/>
</dbReference>
<organism evidence="6 7">
    <name type="scientific">Halogeometricum salsisoli</name>
    <dbReference type="NCBI Taxonomy" id="2950536"/>
    <lineage>
        <taxon>Archaea</taxon>
        <taxon>Methanobacteriati</taxon>
        <taxon>Methanobacteriota</taxon>
        <taxon>Stenosarchaea group</taxon>
        <taxon>Halobacteria</taxon>
        <taxon>Halobacteriales</taxon>
        <taxon>Haloferacaceae</taxon>
        <taxon>Halogeometricum</taxon>
    </lineage>
</organism>
<evidence type="ECO:0000256" key="2">
    <source>
        <dbReference type="ARBA" id="ARBA00022723"/>
    </source>
</evidence>
<evidence type="ECO:0000256" key="3">
    <source>
        <dbReference type="ARBA" id="ARBA00022801"/>
    </source>
</evidence>
<dbReference type="PANTHER" id="PTHR46233:SF3">
    <property type="entry name" value="HYDROXYACYLGLUTATHIONE HYDROLASE GLOC"/>
    <property type="match status" value="1"/>
</dbReference>